<dbReference type="EMBL" id="JASBWS010000013">
    <property type="protein sequence ID" value="KAJ9113146.1"/>
    <property type="molecule type" value="Genomic_DNA"/>
</dbReference>
<evidence type="ECO:0000313" key="2">
    <source>
        <dbReference type="Proteomes" id="UP001230649"/>
    </source>
</evidence>
<evidence type="ECO:0000313" key="1">
    <source>
        <dbReference type="EMBL" id="KAJ9113146.1"/>
    </source>
</evidence>
<name>A0ACC2WPX4_9TREE</name>
<organism evidence="1 2">
    <name type="scientific">Naganishia adeliensis</name>
    <dbReference type="NCBI Taxonomy" id="92952"/>
    <lineage>
        <taxon>Eukaryota</taxon>
        <taxon>Fungi</taxon>
        <taxon>Dikarya</taxon>
        <taxon>Basidiomycota</taxon>
        <taxon>Agaricomycotina</taxon>
        <taxon>Tremellomycetes</taxon>
        <taxon>Filobasidiales</taxon>
        <taxon>Filobasidiaceae</taxon>
        <taxon>Naganishia</taxon>
    </lineage>
</organism>
<proteinExistence type="predicted"/>
<sequence length="326" mass="36190">MALADSLRRPFTRRTLQTLKSLLDSPLSPSISWHPASGCHIPPVTHTAPDPNAIRQEIKLPLRQKKHSRKPYSYDPLNPQHAAVLVALANVSTPPTLCSTHPGEVAPSILLELRSNKMRSHAGEVRWENGRGRFISSSSCWGILTSAQTDASLLDTAIRETSEELGVAPGQIEFLGRFAEPEVSYKGLVVWPMLAFIHAKAQRSETDELPPLDVSRLRLSAAEVQSVVVIPIPGLESLPNHTPDNPLSIERQLFRERIPYDVVDVSRIPMVSSSDPPSSGSSEWTPPTDDKVEIWGLTGWFLDVLLRRFGVWQSEKDVTRETNSRL</sequence>
<dbReference type="Proteomes" id="UP001230649">
    <property type="component" value="Unassembled WGS sequence"/>
</dbReference>
<accession>A0ACC2WPX4</accession>
<comment type="caution">
    <text evidence="1">The sequence shown here is derived from an EMBL/GenBank/DDBJ whole genome shotgun (WGS) entry which is preliminary data.</text>
</comment>
<protein>
    <submittedName>
        <fullName evidence="1">Uncharacterized protein</fullName>
    </submittedName>
</protein>
<reference evidence="1" key="1">
    <citation type="submission" date="2023-04" db="EMBL/GenBank/DDBJ databases">
        <title>Draft Genome sequencing of Naganishia species isolated from polar environments using Oxford Nanopore Technology.</title>
        <authorList>
            <person name="Leo P."/>
            <person name="Venkateswaran K."/>
        </authorList>
    </citation>
    <scope>NUCLEOTIDE SEQUENCE</scope>
    <source>
        <strain evidence="1">MNA-CCFEE 5262</strain>
    </source>
</reference>
<gene>
    <name evidence="1" type="ORF">QFC20_002037</name>
</gene>
<keyword evidence="2" id="KW-1185">Reference proteome</keyword>